<evidence type="ECO:0000256" key="5">
    <source>
        <dbReference type="ARBA" id="ARBA00048434"/>
    </source>
</evidence>
<feature type="region of interest" description="Disordered" evidence="6">
    <location>
        <begin position="44"/>
        <end position="75"/>
    </location>
</feature>
<dbReference type="Proteomes" id="UP000006906">
    <property type="component" value="Chromosome 10"/>
</dbReference>
<dbReference type="Gene3D" id="3.40.1280.30">
    <property type="match status" value="1"/>
</dbReference>
<proteinExistence type="predicted"/>
<dbReference type="CDD" id="cd18089">
    <property type="entry name" value="SPOUT_Trm10-like"/>
    <property type="match status" value="1"/>
</dbReference>
<dbReference type="InterPro" id="IPR038459">
    <property type="entry name" value="MT_TRM10-typ_sf"/>
</dbReference>
<evidence type="ECO:0000313" key="9">
    <source>
        <dbReference type="Proteomes" id="UP000006906"/>
    </source>
</evidence>
<name>A0A2K3DBK3_CHLRE</name>
<feature type="domain" description="SAM-dependent MTase TRM10-type" evidence="7">
    <location>
        <begin position="144"/>
        <end position="343"/>
    </location>
</feature>
<dbReference type="PANTHER" id="PTHR13563:SF13">
    <property type="entry name" value="TRNA METHYLTRANSFERASE 10 HOMOLOG A"/>
    <property type="match status" value="1"/>
</dbReference>
<dbReference type="InParanoid" id="A0A2K3DBK3"/>
<evidence type="ECO:0000313" key="8">
    <source>
        <dbReference type="EMBL" id="PNW77917.1"/>
    </source>
</evidence>
<protein>
    <recommendedName>
        <fullName evidence="1">tRNA (guanine(9)-N(1))-methyltransferase</fullName>
        <ecNumber evidence="1">2.1.1.221</ecNumber>
    </recommendedName>
</protein>
<evidence type="ECO:0000259" key="7">
    <source>
        <dbReference type="PROSITE" id="PS51675"/>
    </source>
</evidence>
<accession>A0A2K3DBK3</accession>
<dbReference type="STRING" id="3055.A0A2K3DBK3"/>
<dbReference type="GeneID" id="66055121"/>
<comment type="catalytic activity">
    <reaction evidence="5">
        <text>guanosine(9) in tRNA + S-adenosyl-L-methionine = N(1)-methylguanosine(9) in tRNA + S-adenosyl-L-homocysteine + H(+)</text>
        <dbReference type="Rhea" id="RHEA:43156"/>
        <dbReference type="Rhea" id="RHEA-COMP:10367"/>
        <dbReference type="Rhea" id="RHEA-COMP:10368"/>
        <dbReference type="ChEBI" id="CHEBI:15378"/>
        <dbReference type="ChEBI" id="CHEBI:57856"/>
        <dbReference type="ChEBI" id="CHEBI:59789"/>
        <dbReference type="ChEBI" id="CHEBI:73542"/>
        <dbReference type="ChEBI" id="CHEBI:74269"/>
        <dbReference type="EC" id="2.1.1.221"/>
    </reaction>
</comment>
<dbReference type="InterPro" id="IPR007356">
    <property type="entry name" value="tRNA_m1G_MeTrfase_euk"/>
</dbReference>
<evidence type="ECO:0000256" key="1">
    <source>
        <dbReference type="ARBA" id="ARBA00012797"/>
    </source>
</evidence>
<gene>
    <name evidence="8" type="ORF">CHLRE_10g456851v5</name>
</gene>
<dbReference type="GO" id="GO:0002939">
    <property type="term" value="P:tRNA N1-guanine methylation"/>
    <property type="evidence" value="ECO:0000318"/>
    <property type="project" value="GO_Central"/>
</dbReference>
<dbReference type="RefSeq" id="XP_042920473.1">
    <property type="nucleotide sequence ID" value="XM_043067076.1"/>
</dbReference>
<dbReference type="EC" id="2.1.1.221" evidence="1"/>
<keyword evidence="3" id="KW-0808">Transferase</keyword>
<dbReference type="PROSITE" id="PS51675">
    <property type="entry name" value="SAM_MT_TRM10"/>
    <property type="match status" value="1"/>
</dbReference>
<dbReference type="GO" id="GO:0000049">
    <property type="term" value="F:tRNA binding"/>
    <property type="evidence" value="ECO:0000318"/>
    <property type="project" value="GO_Central"/>
</dbReference>
<organism evidence="8 9">
    <name type="scientific">Chlamydomonas reinhardtii</name>
    <name type="common">Chlamydomonas smithii</name>
    <dbReference type="NCBI Taxonomy" id="3055"/>
    <lineage>
        <taxon>Eukaryota</taxon>
        <taxon>Viridiplantae</taxon>
        <taxon>Chlorophyta</taxon>
        <taxon>core chlorophytes</taxon>
        <taxon>Chlorophyceae</taxon>
        <taxon>CS clade</taxon>
        <taxon>Chlamydomonadales</taxon>
        <taxon>Chlamydomonadaceae</taxon>
        <taxon>Chlamydomonas</taxon>
    </lineage>
</organism>
<dbReference type="EMBL" id="CM008971">
    <property type="protein sequence ID" value="PNW77917.1"/>
    <property type="molecule type" value="Genomic_DNA"/>
</dbReference>
<keyword evidence="4" id="KW-0949">S-adenosyl-L-methionine</keyword>
<reference evidence="8 9" key="1">
    <citation type="journal article" date="2007" name="Science">
        <title>The Chlamydomonas genome reveals the evolution of key animal and plant functions.</title>
        <authorList>
            <person name="Merchant S.S."/>
            <person name="Prochnik S.E."/>
            <person name="Vallon O."/>
            <person name="Harris E.H."/>
            <person name="Karpowicz S.J."/>
            <person name="Witman G.B."/>
            <person name="Terry A."/>
            <person name="Salamov A."/>
            <person name="Fritz-Laylin L.K."/>
            <person name="Marechal-Drouard L."/>
            <person name="Marshall W.F."/>
            <person name="Qu L.H."/>
            <person name="Nelson D.R."/>
            <person name="Sanderfoot A.A."/>
            <person name="Spalding M.H."/>
            <person name="Kapitonov V.V."/>
            <person name="Ren Q."/>
            <person name="Ferris P."/>
            <person name="Lindquist E."/>
            <person name="Shapiro H."/>
            <person name="Lucas S.M."/>
            <person name="Grimwood J."/>
            <person name="Schmutz J."/>
            <person name="Cardol P."/>
            <person name="Cerutti H."/>
            <person name="Chanfreau G."/>
            <person name="Chen C.L."/>
            <person name="Cognat V."/>
            <person name="Croft M.T."/>
            <person name="Dent R."/>
            <person name="Dutcher S."/>
            <person name="Fernandez E."/>
            <person name="Fukuzawa H."/>
            <person name="Gonzalez-Ballester D."/>
            <person name="Gonzalez-Halphen D."/>
            <person name="Hallmann A."/>
            <person name="Hanikenne M."/>
            <person name="Hippler M."/>
            <person name="Inwood W."/>
            <person name="Jabbari K."/>
            <person name="Kalanon M."/>
            <person name="Kuras R."/>
            <person name="Lefebvre P.A."/>
            <person name="Lemaire S.D."/>
            <person name="Lobanov A.V."/>
            <person name="Lohr M."/>
            <person name="Manuell A."/>
            <person name="Meier I."/>
            <person name="Mets L."/>
            <person name="Mittag M."/>
            <person name="Mittelmeier T."/>
            <person name="Moroney J.V."/>
            <person name="Moseley J."/>
            <person name="Napoli C."/>
            <person name="Nedelcu A.M."/>
            <person name="Niyogi K."/>
            <person name="Novoselov S.V."/>
            <person name="Paulsen I.T."/>
            <person name="Pazour G."/>
            <person name="Purton S."/>
            <person name="Ral J.P."/>
            <person name="Riano-Pachon D.M."/>
            <person name="Riekhof W."/>
            <person name="Rymarquis L."/>
            <person name="Schroda M."/>
            <person name="Stern D."/>
            <person name="Umen J."/>
            <person name="Willows R."/>
            <person name="Wilson N."/>
            <person name="Zimmer S.L."/>
            <person name="Allmer J."/>
            <person name="Balk J."/>
            <person name="Bisova K."/>
            <person name="Chen C.J."/>
            <person name="Elias M."/>
            <person name="Gendler K."/>
            <person name="Hauser C."/>
            <person name="Lamb M.R."/>
            <person name="Ledford H."/>
            <person name="Long J.C."/>
            <person name="Minagawa J."/>
            <person name="Page M.D."/>
            <person name="Pan J."/>
            <person name="Pootakham W."/>
            <person name="Roje S."/>
            <person name="Rose A."/>
            <person name="Stahlberg E."/>
            <person name="Terauchi A.M."/>
            <person name="Yang P."/>
            <person name="Ball S."/>
            <person name="Bowler C."/>
            <person name="Dieckmann C.L."/>
            <person name="Gladyshev V.N."/>
            <person name="Green P."/>
            <person name="Jorgensen R."/>
            <person name="Mayfield S."/>
            <person name="Mueller-Roeber B."/>
            <person name="Rajamani S."/>
            <person name="Sayre R.T."/>
            <person name="Brokstein P."/>
            <person name="Dubchak I."/>
            <person name="Goodstein D."/>
            <person name="Hornick L."/>
            <person name="Huang Y.W."/>
            <person name="Jhaveri J."/>
            <person name="Luo Y."/>
            <person name="Martinez D."/>
            <person name="Ngau W.C."/>
            <person name="Otillar B."/>
            <person name="Poliakov A."/>
            <person name="Porter A."/>
            <person name="Szajkowski L."/>
            <person name="Werner G."/>
            <person name="Zhou K."/>
            <person name="Grigoriev I.V."/>
            <person name="Rokhsar D.S."/>
            <person name="Grossman A.R."/>
        </authorList>
    </citation>
    <scope>NUCLEOTIDE SEQUENCE [LARGE SCALE GENOMIC DNA]</scope>
    <source>
        <strain evidence="9">CC-503</strain>
    </source>
</reference>
<keyword evidence="9" id="KW-1185">Reference proteome</keyword>
<evidence type="ECO:0000256" key="6">
    <source>
        <dbReference type="SAM" id="MobiDB-lite"/>
    </source>
</evidence>
<sequence length="380" mass="39671">MVLAMGFRSAARGRVSGAWPALKWQLAQPLGLATQPFAQPGITAPGALEFGGGQRGLGSSSGACPRTARGAPGSARTLCQSLNHTPQPANAPRRTRPGGAALPAARAALVRPNAAAQSTDPLASPTPATVDDEIGRALAAAAEQRARLAAALADESRWRLVIDCGFCHTLTAHKELRSLAKQIQTSVGHNRRAEAPFCLQVSSWFGDIAHYAEGTMGGAAWPLLKRQQPTLDLFPRELITVLSPDAAEPLTDLDPARVYVVGGIVDKSVIRGVTAGFAARHEVQVRRLPTVELAEQLGLGPGAPKRPVLNIDDVVYALLRFRVNGGDWLDALDAAIPARKRGLGSRSTSNGSGKDSRKDGSNDSGSGSGGDSRSGSEEDA</sequence>
<keyword evidence="2" id="KW-0489">Methyltransferase</keyword>
<dbReference type="OrthoDB" id="278300at2759"/>
<dbReference type="AlphaFoldDB" id="A0A2K3DBK3"/>
<evidence type="ECO:0000256" key="3">
    <source>
        <dbReference type="ARBA" id="ARBA00022679"/>
    </source>
</evidence>
<dbReference type="PANTHER" id="PTHR13563">
    <property type="entry name" value="TRNA (GUANINE-9-) METHYLTRANSFERASE"/>
    <property type="match status" value="1"/>
</dbReference>
<dbReference type="InterPro" id="IPR028564">
    <property type="entry name" value="MT_TRM10-typ"/>
</dbReference>
<evidence type="ECO:0000256" key="4">
    <source>
        <dbReference type="ARBA" id="ARBA00022691"/>
    </source>
</evidence>
<dbReference type="KEGG" id="cre:CHLRE_10g456851v5"/>
<evidence type="ECO:0000256" key="2">
    <source>
        <dbReference type="ARBA" id="ARBA00022603"/>
    </source>
</evidence>
<dbReference type="Gramene" id="PNW77917">
    <property type="protein sequence ID" value="PNW77917"/>
    <property type="gene ID" value="CHLRE_10g456851v5"/>
</dbReference>
<feature type="region of interest" description="Disordered" evidence="6">
    <location>
        <begin position="340"/>
        <end position="380"/>
    </location>
</feature>
<dbReference type="GO" id="GO:0052905">
    <property type="term" value="F:tRNA (guanosine(9)-N1)-methyltransferase activity"/>
    <property type="evidence" value="ECO:0007669"/>
    <property type="project" value="UniProtKB-EC"/>
</dbReference>
<dbReference type="GO" id="GO:0005634">
    <property type="term" value="C:nucleus"/>
    <property type="evidence" value="ECO:0000318"/>
    <property type="project" value="GO_Central"/>
</dbReference>